<name>F8B4S1_9ACTN</name>
<dbReference type="AlphaFoldDB" id="F8B4S1"/>
<dbReference type="KEGG" id="fsy:FsymDg_1674"/>
<dbReference type="PANTHER" id="PTHR36932:SF1">
    <property type="entry name" value="CAPSULAR POLYSACCHARIDE BIOSYNTHESIS PROTEIN"/>
    <property type="match status" value="1"/>
</dbReference>
<dbReference type="InterPro" id="IPR053158">
    <property type="entry name" value="CapK_Type1_Caps_Biosynth"/>
</dbReference>
<keyword evidence="2" id="KW-1185">Reference proteome</keyword>
<dbReference type="EMBL" id="CP002801">
    <property type="protein sequence ID" value="AEH09126.1"/>
    <property type="molecule type" value="Genomic_DNA"/>
</dbReference>
<dbReference type="Gene3D" id="3.40.50.12780">
    <property type="entry name" value="N-terminal domain of ligase-like"/>
    <property type="match status" value="1"/>
</dbReference>
<dbReference type="PANTHER" id="PTHR36932">
    <property type="entry name" value="CAPSULAR POLYSACCHARIDE BIOSYNTHESIS PROTEIN"/>
    <property type="match status" value="1"/>
</dbReference>
<evidence type="ECO:0000313" key="1">
    <source>
        <dbReference type="EMBL" id="AEH09126.1"/>
    </source>
</evidence>
<proteinExistence type="predicted"/>
<sequence>MTRAWAASRTTAGAAARTVPARAGSVFGSRAAAAAFDAACASPLVRGHLRTLARLEAAEAAEVHQWQVSRLARFHRLWGRSVPYYRAHPEYLQACLQGRLDELPVLGKETVRGLAGSFSSPRVPARRVTTGGTGGRPLDLRISYASFFTEWAHIAHVWGRAGVRPTDPKITFRGGSLGAGFAGQPILFQPTYNHFLVSPFHLSDRTFADLLDRLGDFRPVAVWGYPSAVTPFAHWVARTGPHRALSRVRAVLLASEGAFDWQVALFREVFSAPVVRWYGQSEKVVFAGECPCRPGAYHLAPTYGLTEVVDGRIVGTGMTNAAMPLVRYDTEDAGTLLPPGSRGARCVCGSSFPVLTDVRGRWDQSLVYGADDEPISTAALNFHDGAFAVFDRFQFHQERRGEVELRVAAARPPAASDLARARHLLQERVGDRLRVSVAVVPPETLLSVRGKGVTVDQRYRPGPATEMSRNV</sequence>
<accession>F8B4S1</accession>
<dbReference type="eggNOG" id="COG1541">
    <property type="taxonomic scope" value="Bacteria"/>
</dbReference>
<dbReference type="SUPFAM" id="SSF56801">
    <property type="entry name" value="Acetyl-CoA synthetase-like"/>
    <property type="match status" value="1"/>
</dbReference>
<reference evidence="1 2" key="1">
    <citation type="submission" date="2011-05" db="EMBL/GenBank/DDBJ databases">
        <title>Complete sequence of chromosome of Frankia symbiont of Datisca glomerata.</title>
        <authorList>
            <consortium name="US DOE Joint Genome Institute"/>
            <person name="Lucas S."/>
            <person name="Han J."/>
            <person name="Lapidus A."/>
            <person name="Cheng J.-F."/>
            <person name="Goodwin L."/>
            <person name="Pitluck S."/>
            <person name="Peters L."/>
            <person name="Mikhailova N."/>
            <person name="Chertkov O."/>
            <person name="Teshima H."/>
            <person name="Han C."/>
            <person name="Tapia R."/>
            <person name="Land M."/>
            <person name="Hauser L."/>
            <person name="Kyrpides N."/>
            <person name="Ivanova N."/>
            <person name="Pagani I."/>
            <person name="Berry A."/>
            <person name="Pawlowski K."/>
            <person name="Persson T."/>
            <person name="Vanden Heuvel B."/>
            <person name="Benson D."/>
            <person name="Woyke T."/>
        </authorList>
    </citation>
    <scope>NUCLEOTIDE SEQUENCE [LARGE SCALE GENOMIC DNA]</scope>
    <source>
        <strain evidence="2">4085684</strain>
    </source>
</reference>
<dbReference type="Proteomes" id="UP000001549">
    <property type="component" value="Chromosome"/>
</dbReference>
<protein>
    <submittedName>
        <fullName evidence="1">Coenzyme F390 synthetase-like protein</fullName>
    </submittedName>
</protein>
<evidence type="ECO:0000313" key="2">
    <source>
        <dbReference type="Proteomes" id="UP000001549"/>
    </source>
</evidence>
<dbReference type="HOGENOM" id="CLU_595488_0_0_11"/>
<dbReference type="STRING" id="656024.FsymDg_1674"/>
<organism evidence="1 2">
    <name type="scientific">Candidatus Protofrankia datiscae</name>
    <dbReference type="NCBI Taxonomy" id="2716812"/>
    <lineage>
        <taxon>Bacteria</taxon>
        <taxon>Bacillati</taxon>
        <taxon>Actinomycetota</taxon>
        <taxon>Actinomycetes</taxon>
        <taxon>Frankiales</taxon>
        <taxon>Frankiaceae</taxon>
        <taxon>Protofrankia</taxon>
    </lineage>
</organism>
<dbReference type="InterPro" id="IPR042099">
    <property type="entry name" value="ANL_N_sf"/>
</dbReference>
<gene>
    <name evidence="1" type="ordered locus">FsymDg_1674</name>
</gene>
<dbReference type="RefSeq" id="WP_013873084.1">
    <property type="nucleotide sequence ID" value="NC_015656.1"/>
</dbReference>